<protein>
    <submittedName>
        <fullName evidence="2">Copper chaperone PCu(A)C</fullName>
    </submittedName>
</protein>
<dbReference type="SUPFAM" id="SSF110087">
    <property type="entry name" value="DR1885-like metal-binding protein"/>
    <property type="match status" value="1"/>
</dbReference>
<feature type="signal peptide" evidence="1">
    <location>
        <begin position="1"/>
        <end position="27"/>
    </location>
</feature>
<accession>A0ABS8CSD4</accession>
<dbReference type="Proteomes" id="UP001198571">
    <property type="component" value="Unassembled WGS sequence"/>
</dbReference>
<sequence length="334" mass="35219">MTIGHAMKPALLSLFLATTLLTGTAFAQHHDHAPAAQAQSGGITITGAFIRATLPRAPVGGAYLTITNTGAEDDRLLGATAEIGRNVELHEMAMENGVMSMRLLRDGLVIPAGGSVTLDPSGLHLMINGLTQRLEQGGTLPLVLRFERAGEVTVAFDILALNARTHPDWPEAEAPHGAAEHDHSAHDHLAQGHAAHGHDSAGFDQSTVEGDAARITGLLKNMFETQDSPLTVAPLLIEGDIAIIGWSQQDRGGRALLRRDEDGLWRVSICAGTGLKGEANMIQMGIAPDIAALLAAAQAEAEAALTPEHAARLDLFDQEQFFDAEAGETGAHQH</sequence>
<dbReference type="RefSeq" id="WP_226937725.1">
    <property type="nucleotide sequence ID" value="NZ_JACDXX010000040.1"/>
</dbReference>
<name>A0ABS8CSD4_9RHOB</name>
<gene>
    <name evidence="2" type="ORF">H0485_20235</name>
</gene>
<dbReference type="Gene3D" id="2.60.40.1890">
    <property type="entry name" value="PCu(A)C copper chaperone"/>
    <property type="match status" value="1"/>
</dbReference>
<dbReference type="InterPro" id="IPR036182">
    <property type="entry name" value="PCuAC_sf"/>
</dbReference>
<dbReference type="InterPro" id="IPR058248">
    <property type="entry name" value="Lxx211020-like"/>
</dbReference>
<evidence type="ECO:0000313" key="3">
    <source>
        <dbReference type="Proteomes" id="UP001198571"/>
    </source>
</evidence>
<dbReference type="InterPro" id="IPR007410">
    <property type="entry name" value="LpqE-like"/>
</dbReference>
<keyword evidence="1" id="KW-0732">Signal</keyword>
<dbReference type="PANTHER" id="PTHR36302:SF1">
    <property type="entry name" value="COPPER CHAPERONE PCU(A)C"/>
    <property type="match status" value="1"/>
</dbReference>
<dbReference type="PANTHER" id="PTHR36302">
    <property type="entry name" value="BLR7088 PROTEIN"/>
    <property type="match status" value="1"/>
</dbReference>
<dbReference type="EMBL" id="JACDXX010000040">
    <property type="protein sequence ID" value="MCB5412302.1"/>
    <property type="molecule type" value="Genomic_DNA"/>
</dbReference>
<dbReference type="Pfam" id="PF04314">
    <property type="entry name" value="PCuAC"/>
    <property type="match status" value="1"/>
</dbReference>
<feature type="chain" id="PRO_5047331286" evidence="1">
    <location>
        <begin position="28"/>
        <end position="334"/>
    </location>
</feature>
<evidence type="ECO:0000313" key="2">
    <source>
        <dbReference type="EMBL" id="MCB5412302.1"/>
    </source>
</evidence>
<organism evidence="2 3">
    <name type="scientific">Pseudogemmobacter faecipullorum</name>
    <dbReference type="NCBI Taxonomy" id="2755041"/>
    <lineage>
        <taxon>Bacteria</taxon>
        <taxon>Pseudomonadati</taxon>
        <taxon>Pseudomonadota</taxon>
        <taxon>Alphaproteobacteria</taxon>
        <taxon>Rhodobacterales</taxon>
        <taxon>Paracoccaceae</taxon>
        <taxon>Pseudogemmobacter</taxon>
    </lineage>
</organism>
<comment type="caution">
    <text evidence="2">The sequence shown here is derived from an EMBL/GenBank/DDBJ whole genome shotgun (WGS) entry which is preliminary data.</text>
</comment>
<keyword evidence="3" id="KW-1185">Reference proteome</keyword>
<dbReference type="NCBIfam" id="NF033672">
    <property type="entry name" value="mbn_chaper_assoc"/>
    <property type="match status" value="1"/>
</dbReference>
<proteinExistence type="predicted"/>
<reference evidence="2 3" key="1">
    <citation type="submission" date="2020-07" db="EMBL/GenBank/DDBJ databases">
        <title>Pseudogemmobacter sp. nov., isolated from poultry manure in Taiwan.</title>
        <authorList>
            <person name="Lin S.-Y."/>
            <person name="Tang Y.-S."/>
            <person name="Young C.-C."/>
        </authorList>
    </citation>
    <scope>NUCLEOTIDE SEQUENCE [LARGE SCALE GENOMIC DNA]</scope>
    <source>
        <strain evidence="2 3">CC-YST710</strain>
    </source>
</reference>
<evidence type="ECO:0000256" key="1">
    <source>
        <dbReference type="SAM" id="SignalP"/>
    </source>
</evidence>